<dbReference type="Pfam" id="PF09615">
    <property type="entry name" value="Cas_Csy3"/>
    <property type="match status" value="1"/>
</dbReference>
<reference evidence="1" key="1">
    <citation type="submission" date="2019-11" db="EMBL/GenBank/DDBJ databases">
        <title>Comparative genomics of photobacteria reveal adaptation to distinct habitats.</title>
        <authorList>
            <person name="Fuertes-Perez S."/>
            <person name="Hilgarth M."/>
            <person name="Vogel R.F."/>
        </authorList>
    </citation>
    <scope>NUCLEOTIDE SEQUENCE</scope>
    <source>
        <strain evidence="1">TMW2.2145</strain>
    </source>
</reference>
<organism evidence="1 2">
    <name type="scientific">Photobacterium phosphoreum</name>
    <dbReference type="NCBI Taxonomy" id="659"/>
    <lineage>
        <taxon>Bacteria</taxon>
        <taxon>Pseudomonadati</taxon>
        <taxon>Pseudomonadota</taxon>
        <taxon>Gammaproteobacteria</taxon>
        <taxon>Vibrionales</taxon>
        <taxon>Vibrionaceae</taxon>
        <taxon>Photobacterium</taxon>
    </lineage>
</organism>
<name>A0AAW4ZMZ7_PHOPO</name>
<evidence type="ECO:0000313" key="1">
    <source>
        <dbReference type="EMBL" id="MCF2300538.1"/>
    </source>
</evidence>
<dbReference type="InterPro" id="IPR013399">
    <property type="entry name" value="CRISPR-assoc_prot_Csy3"/>
</dbReference>
<sequence length="341" mass="38960">MELCSQLAYSRSLWPGKGYFYYVDNNGAKKALATDKTYLRSGKSSFTEAFSSNYAMKNTSVHDLATSNIQYIEECYVPPFVNEINCQFSLRIKANSTCPDVCNELNIKTILCQLSDLYADNGGYKELAYRYAKNVLMGNWLWKNQDCRGYSITIHLSDGELLTIKDAHKLDWNASWKEDDSDTLTQLTDFIANALADKSKYGYMDITACLAVGGGDEVIPSQEFIQDKKSKYPNRQFSKMKFNDQTDTVAFHSQKIGAALQLIDDWWLDDVSDKRLRVNEYGSDRSDVVARRHPTLANDFYTLIQRSEEWIDSLQRNHQITDEVHFIMAVLVKGGLFNKTT</sequence>
<dbReference type="EMBL" id="WMCP01000001">
    <property type="protein sequence ID" value="MCF2300538.1"/>
    <property type="molecule type" value="Genomic_DNA"/>
</dbReference>
<proteinExistence type="predicted"/>
<accession>A0AAW4ZMZ7</accession>
<protein>
    <submittedName>
        <fullName evidence="1">Type I-F CRISPR-associated protein Csy3</fullName>
    </submittedName>
</protein>
<evidence type="ECO:0000313" key="2">
    <source>
        <dbReference type="Proteomes" id="UP000813876"/>
    </source>
</evidence>
<dbReference type="AlphaFoldDB" id="A0AAW4ZMZ7"/>
<dbReference type="RefSeq" id="WP_232580658.1">
    <property type="nucleotide sequence ID" value="NZ_WMCP01000001.1"/>
</dbReference>
<dbReference type="NCBIfam" id="TIGR02566">
    <property type="entry name" value="cas_Csy3"/>
    <property type="match status" value="1"/>
</dbReference>
<comment type="caution">
    <text evidence="1">The sequence shown here is derived from an EMBL/GenBank/DDBJ whole genome shotgun (WGS) entry which is preliminary data.</text>
</comment>
<dbReference type="Proteomes" id="UP000813876">
    <property type="component" value="Unassembled WGS sequence"/>
</dbReference>
<gene>
    <name evidence="1" type="primary">csy3</name>
    <name evidence="1" type="ORF">GLP33_02145</name>
</gene>